<dbReference type="InterPro" id="IPR053083">
    <property type="entry name" value="TF_kinase-domain_protein"/>
</dbReference>
<gene>
    <name evidence="2" type="ORF">PCAMFM013_S029g000066</name>
</gene>
<dbReference type="InterPro" id="IPR011009">
    <property type="entry name" value="Kinase-like_dom_sf"/>
</dbReference>
<reference evidence="2 3" key="1">
    <citation type="journal article" date="2014" name="Nat. Commun.">
        <title>Multiple recent horizontal transfers of a large genomic region in cheese making fungi.</title>
        <authorList>
            <person name="Cheeseman K."/>
            <person name="Ropars J."/>
            <person name="Renault P."/>
            <person name="Dupont J."/>
            <person name="Gouzy J."/>
            <person name="Branca A."/>
            <person name="Abraham A.L."/>
            <person name="Ceppi M."/>
            <person name="Conseiller E."/>
            <person name="Debuchy R."/>
            <person name="Malagnac F."/>
            <person name="Goarin A."/>
            <person name="Silar P."/>
            <person name="Lacoste S."/>
            <person name="Sallet E."/>
            <person name="Bensimon A."/>
            <person name="Giraud T."/>
            <person name="Brygoo Y."/>
        </authorList>
    </citation>
    <scope>NUCLEOTIDE SEQUENCE [LARGE SCALE GENOMIC DNA]</scope>
    <source>
        <strain evidence="3">FM 013</strain>
    </source>
</reference>
<keyword evidence="2" id="KW-0418">Kinase</keyword>
<protein>
    <submittedName>
        <fullName evidence="2">Serine/threonine-protein kinase STK</fullName>
    </submittedName>
</protein>
<dbReference type="SMART" id="SM00220">
    <property type="entry name" value="S_TKc"/>
    <property type="match status" value="1"/>
</dbReference>
<dbReference type="PROSITE" id="PS50011">
    <property type="entry name" value="PROTEIN_KINASE_DOM"/>
    <property type="match status" value="1"/>
</dbReference>
<dbReference type="InterPro" id="IPR008271">
    <property type="entry name" value="Ser/Thr_kinase_AS"/>
</dbReference>
<dbReference type="SUPFAM" id="SSF56112">
    <property type="entry name" value="Protein kinase-like (PK-like)"/>
    <property type="match status" value="1"/>
</dbReference>
<keyword evidence="2" id="KW-0808">Transferase</keyword>
<accession>A0A0G4PQH0</accession>
<dbReference type="PANTHER" id="PTHR44305">
    <property type="entry name" value="SI:DKEY-192D15.2-RELATED"/>
    <property type="match status" value="1"/>
</dbReference>
<proteinExistence type="predicted"/>
<dbReference type="SUPFAM" id="SSF82171">
    <property type="entry name" value="DPP6 N-terminal domain-like"/>
    <property type="match status" value="1"/>
</dbReference>
<dbReference type="PROSITE" id="PS00108">
    <property type="entry name" value="PROTEIN_KINASE_ST"/>
    <property type="match status" value="1"/>
</dbReference>
<dbReference type="InterPro" id="IPR000719">
    <property type="entry name" value="Prot_kinase_dom"/>
</dbReference>
<dbReference type="GO" id="GO:0005524">
    <property type="term" value="F:ATP binding"/>
    <property type="evidence" value="ECO:0007669"/>
    <property type="project" value="InterPro"/>
</dbReference>
<dbReference type="PANTHER" id="PTHR44305:SF24">
    <property type="entry name" value="TYROSINE-PROTEIN KINASE C03B1.5-RELATED"/>
    <property type="match status" value="1"/>
</dbReference>
<dbReference type="CDD" id="cd00180">
    <property type="entry name" value="PKc"/>
    <property type="match status" value="1"/>
</dbReference>
<evidence type="ECO:0000313" key="3">
    <source>
        <dbReference type="Proteomes" id="UP000053732"/>
    </source>
</evidence>
<name>A0A0G4PQH0_PENC3</name>
<organism evidence="2 3">
    <name type="scientific">Penicillium camemberti (strain FM 013)</name>
    <dbReference type="NCBI Taxonomy" id="1429867"/>
    <lineage>
        <taxon>Eukaryota</taxon>
        <taxon>Fungi</taxon>
        <taxon>Dikarya</taxon>
        <taxon>Ascomycota</taxon>
        <taxon>Pezizomycotina</taxon>
        <taxon>Eurotiomycetes</taxon>
        <taxon>Eurotiomycetidae</taxon>
        <taxon>Eurotiales</taxon>
        <taxon>Aspergillaceae</taxon>
        <taxon>Penicillium</taxon>
    </lineage>
</organism>
<dbReference type="Proteomes" id="UP000053732">
    <property type="component" value="Unassembled WGS sequence"/>
</dbReference>
<evidence type="ECO:0000313" key="2">
    <source>
        <dbReference type="EMBL" id="CRL28650.1"/>
    </source>
</evidence>
<dbReference type="GO" id="GO:0004672">
    <property type="term" value="F:protein kinase activity"/>
    <property type="evidence" value="ECO:0007669"/>
    <property type="project" value="InterPro"/>
</dbReference>
<dbReference type="Gene3D" id="1.10.510.10">
    <property type="entry name" value="Transferase(Phosphotransferase) domain 1"/>
    <property type="match status" value="1"/>
</dbReference>
<dbReference type="EMBL" id="HG793162">
    <property type="protein sequence ID" value="CRL28650.1"/>
    <property type="molecule type" value="Genomic_DNA"/>
</dbReference>
<keyword evidence="3" id="KW-1185">Reference proteome</keyword>
<dbReference type="AlphaFoldDB" id="A0A0G4PQH0"/>
<dbReference type="Pfam" id="PF00069">
    <property type="entry name" value="Pkinase"/>
    <property type="match status" value="1"/>
</dbReference>
<dbReference type="STRING" id="1429867.A0A0G4PQH0"/>
<sequence length="941" mass="106536">MASTQYNELRDEIYVKIMERMEKSHEGGRFVPHGTAEEVLQPEVLRRFFRSLQLGDIPTTGYDDLDFDFDENNLSCKMGERKLHNFLAILIFASRSIEAARAFTTKLLAERAWPPGICSLPAERETLTEIFGEQVTPDEFLTQQACFCPIVICKKTEVLIQSPDRQCLPYLEQKFRGDGAQGAVYQVKIAKGHFFDPVLGGRNERPKEMARKDYQPTKHMEKDTLKQILACDRTCPNIVDIYGSLVIGSTNSYSIFMPLAECDLNAYMREDHRARPHTTMEKTQIINAARGLARGLEFLHSGMRTAEGDMMVCYHMDIKPKNILVFLENVGGSQETVWKISDFGMSSLKLRSHGKEKEKDFGGWFARSQQSRDASTSAAYNRRGDGTYLGPETLSKQRTMREKSDIWSLGCVLSVVFTYLEEGSSGVEEYAMRRASHRSADGYDRFFVTNPLFGRPKINPAVTLWHDKLIKKARQRSPKEGEAVKSMLDYLVDAVLQPEQSKRCNAQQLEDKLLQTFRKYGKLGNEAGLRLSEEEPGLAGLLQRMHIDVLKRERQDPATDRRVEHWDLSTSEPFKGCEISPDGTVIAFWTDIKIFLYTSQSLEQEGVSGVRPAAKYPIPTPGCRWKSISLTKRNLIASTSGGTVQVRLFILAYLCFYSRLMGFKRKCYIFKLSNMDTNLRPSVRVSLPTLPEIKKVALAPGSQRVACIVSNEDEDQNSGSLYFGHLNSPHEWKPRYKLAWPAADIVQLSFATDDDLYMVFRPQRSGSNHKHEIPVIHVSFRSNQLCQLIIEPQGLDTSSTVGLFTTFTPFLQKPHVCVLVTREKQLHIRSLEQGDTSAVKVDIKNYRVLKLMMGENDEKIFAVGRRAAHNTMLLLEIAVPTPEETRISVTELAELPGLTYSDEFAERVVHSEEESVVILAALRGASQCRIYKITVSKSTGD</sequence>
<feature type="domain" description="Protein kinase" evidence="1">
    <location>
        <begin position="170"/>
        <end position="514"/>
    </location>
</feature>
<evidence type="ECO:0000259" key="1">
    <source>
        <dbReference type="PROSITE" id="PS50011"/>
    </source>
</evidence>